<keyword evidence="9" id="KW-0460">Magnesium</keyword>
<dbReference type="GO" id="GO:0016020">
    <property type="term" value="C:membrane"/>
    <property type="evidence" value="ECO:0007669"/>
    <property type="project" value="UniProtKB-SubCell"/>
</dbReference>
<dbReference type="Pfam" id="PF03372">
    <property type="entry name" value="Exo_endo_phos"/>
    <property type="match status" value="1"/>
</dbReference>
<evidence type="ECO:0000256" key="4">
    <source>
        <dbReference type="ARBA" id="ARBA00006335"/>
    </source>
</evidence>
<dbReference type="OrthoDB" id="387657at2759"/>
<dbReference type="EMBL" id="CAAALY010019408">
    <property type="protein sequence ID" value="VEL13928.1"/>
    <property type="molecule type" value="Genomic_DNA"/>
</dbReference>
<protein>
    <recommendedName>
        <fullName evidence="5">sphingomyelin phosphodiesterase</fullName>
        <ecNumber evidence="5">3.1.4.12</ecNumber>
    </recommendedName>
</protein>
<dbReference type="Gene3D" id="3.60.10.10">
    <property type="entry name" value="Endonuclease/exonuclease/phosphatase"/>
    <property type="match status" value="1"/>
</dbReference>
<comment type="similarity">
    <text evidence="4">Belongs to the neutral sphingomyelinase family.</text>
</comment>
<reference evidence="15" key="1">
    <citation type="submission" date="2018-11" db="EMBL/GenBank/DDBJ databases">
        <authorList>
            <consortium name="Pathogen Informatics"/>
        </authorList>
    </citation>
    <scope>NUCLEOTIDE SEQUENCE</scope>
</reference>
<sequence length="164" mass="18704">MQIWAEKDIRLMKDVLQSSYPFINYFHGNVCGSGTCIFSKWAIEFVTTHSFGANGYPHRVDHGDWYCGKGFGMARITTQNGYCINVYILHLIARYVLDRNKDGYEGHRMAQVIELIEFINSTMHSVDAIFVAGDFNLEPETTGIKLLREVLGLRDAWLDCVLNS</sequence>
<dbReference type="InterPro" id="IPR038772">
    <property type="entry name" value="Sph/SMPD2-like"/>
</dbReference>
<dbReference type="Proteomes" id="UP000784294">
    <property type="component" value="Unassembled WGS sequence"/>
</dbReference>
<dbReference type="SUPFAM" id="SSF56219">
    <property type="entry name" value="DNase I-like"/>
    <property type="match status" value="1"/>
</dbReference>
<accession>A0A448WKE2</accession>
<dbReference type="GO" id="GO:0004767">
    <property type="term" value="F:sphingomyelin phosphodiesterase activity"/>
    <property type="evidence" value="ECO:0007669"/>
    <property type="project" value="UniProtKB-EC"/>
</dbReference>
<evidence type="ECO:0000256" key="5">
    <source>
        <dbReference type="ARBA" id="ARBA00012369"/>
    </source>
</evidence>
<keyword evidence="11" id="KW-1133">Transmembrane helix</keyword>
<proteinExistence type="inferred from homology"/>
<evidence type="ECO:0000256" key="10">
    <source>
        <dbReference type="ARBA" id="ARBA00022919"/>
    </source>
</evidence>
<evidence type="ECO:0000313" key="16">
    <source>
        <dbReference type="Proteomes" id="UP000784294"/>
    </source>
</evidence>
<comment type="caution">
    <text evidence="15">The sequence shown here is derived from an EMBL/GenBank/DDBJ whole genome shotgun (WGS) entry which is preliminary data.</text>
</comment>
<keyword evidence="10" id="KW-0746">Sphingolipid metabolism</keyword>
<dbReference type="AlphaFoldDB" id="A0A448WKE2"/>
<dbReference type="InterPro" id="IPR005135">
    <property type="entry name" value="Endo/exonuclease/phosphatase"/>
</dbReference>
<evidence type="ECO:0000256" key="11">
    <source>
        <dbReference type="ARBA" id="ARBA00022989"/>
    </source>
</evidence>
<evidence type="ECO:0000313" key="15">
    <source>
        <dbReference type="EMBL" id="VEL13928.1"/>
    </source>
</evidence>
<evidence type="ECO:0000256" key="6">
    <source>
        <dbReference type="ARBA" id="ARBA00022692"/>
    </source>
</evidence>
<evidence type="ECO:0000256" key="1">
    <source>
        <dbReference type="ARBA" id="ARBA00004141"/>
    </source>
</evidence>
<comment type="pathway">
    <text evidence="3">Sphingolipid metabolism.</text>
</comment>
<keyword evidence="16" id="KW-1185">Reference proteome</keyword>
<dbReference type="EC" id="3.1.4.12" evidence="5"/>
<evidence type="ECO:0000256" key="7">
    <source>
        <dbReference type="ARBA" id="ARBA00022723"/>
    </source>
</evidence>
<name>A0A448WKE2_9PLAT</name>
<evidence type="ECO:0000256" key="3">
    <source>
        <dbReference type="ARBA" id="ARBA00004991"/>
    </source>
</evidence>
<keyword evidence="7" id="KW-0479">Metal-binding</keyword>
<gene>
    <name evidence="15" type="ORF">PXEA_LOCUS7368</name>
</gene>
<comment type="pathway">
    <text evidence="2">Lipid metabolism; sphingolipid metabolism.</text>
</comment>
<dbReference type="PANTHER" id="PTHR16320:SF24">
    <property type="entry name" value="PHOSPHODIESTERASE, PUTATIVE-RELATED"/>
    <property type="match status" value="1"/>
</dbReference>
<dbReference type="GO" id="GO:0006665">
    <property type="term" value="P:sphingolipid metabolic process"/>
    <property type="evidence" value="ECO:0007669"/>
    <property type="project" value="UniProtKB-KW"/>
</dbReference>
<evidence type="ECO:0000256" key="8">
    <source>
        <dbReference type="ARBA" id="ARBA00022801"/>
    </source>
</evidence>
<evidence type="ECO:0000256" key="13">
    <source>
        <dbReference type="ARBA" id="ARBA00023136"/>
    </source>
</evidence>
<evidence type="ECO:0000256" key="2">
    <source>
        <dbReference type="ARBA" id="ARBA00004760"/>
    </source>
</evidence>
<evidence type="ECO:0000256" key="12">
    <source>
        <dbReference type="ARBA" id="ARBA00023098"/>
    </source>
</evidence>
<feature type="domain" description="Endonuclease/exonuclease/phosphatase" evidence="14">
    <location>
        <begin position="20"/>
        <end position="150"/>
    </location>
</feature>
<dbReference type="GO" id="GO:0046872">
    <property type="term" value="F:metal ion binding"/>
    <property type="evidence" value="ECO:0007669"/>
    <property type="project" value="UniProtKB-KW"/>
</dbReference>
<comment type="subcellular location">
    <subcellularLocation>
        <location evidence="1">Membrane</location>
        <topology evidence="1">Multi-pass membrane protein</topology>
    </subcellularLocation>
</comment>
<keyword evidence="13" id="KW-0472">Membrane</keyword>
<dbReference type="InterPro" id="IPR036691">
    <property type="entry name" value="Endo/exonu/phosph_ase_sf"/>
</dbReference>
<keyword evidence="6" id="KW-0812">Transmembrane</keyword>
<evidence type="ECO:0000256" key="9">
    <source>
        <dbReference type="ARBA" id="ARBA00022842"/>
    </source>
</evidence>
<evidence type="ECO:0000259" key="14">
    <source>
        <dbReference type="Pfam" id="PF03372"/>
    </source>
</evidence>
<dbReference type="PANTHER" id="PTHR16320">
    <property type="entry name" value="SPHINGOMYELINASE FAMILY MEMBER"/>
    <property type="match status" value="1"/>
</dbReference>
<keyword evidence="12" id="KW-0443">Lipid metabolism</keyword>
<keyword evidence="8" id="KW-0378">Hydrolase</keyword>
<organism evidence="15 16">
    <name type="scientific">Protopolystoma xenopodis</name>
    <dbReference type="NCBI Taxonomy" id="117903"/>
    <lineage>
        <taxon>Eukaryota</taxon>
        <taxon>Metazoa</taxon>
        <taxon>Spiralia</taxon>
        <taxon>Lophotrochozoa</taxon>
        <taxon>Platyhelminthes</taxon>
        <taxon>Monogenea</taxon>
        <taxon>Polyopisthocotylea</taxon>
        <taxon>Polystomatidea</taxon>
        <taxon>Polystomatidae</taxon>
        <taxon>Protopolystoma</taxon>
    </lineage>
</organism>